<keyword evidence="8" id="KW-1185">Reference proteome</keyword>
<dbReference type="GO" id="GO:0000976">
    <property type="term" value="F:transcription cis-regulatory region binding"/>
    <property type="evidence" value="ECO:0007669"/>
    <property type="project" value="TreeGrafter"/>
</dbReference>
<evidence type="ECO:0000256" key="1">
    <source>
        <dbReference type="ARBA" id="ARBA00023015"/>
    </source>
</evidence>
<keyword evidence="3" id="KW-0804">Transcription</keyword>
<dbReference type="Proteomes" id="UP000642070">
    <property type="component" value="Unassembled WGS sequence"/>
</dbReference>
<feature type="DNA-binding region" description="H-T-H motif" evidence="4">
    <location>
        <begin position="41"/>
        <end position="60"/>
    </location>
</feature>
<sequence length="228" mass="25447">MMATVSSPARRRIDEIGDESRRRILDAAEELFAERGFDRTSFVDISERSGISRGSIPWHFKNKDGLVLAVVGRAIDRAMGPEHYETVPRLAEVLDEYANWLRSGNSALMFMILTEAMRSTGAVHTQYQEFLARRRKGVELWLRKQRPDGVDPTFATERERAFAVALNGAVTGIHLQALVDPDGIDLDAALQALASVFDKHVADVWAQPTPEKERTPGKGSGSRRSKSR</sequence>
<dbReference type="InterPro" id="IPR001647">
    <property type="entry name" value="HTH_TetR"/>
</dbReference>
<protein>
    <recommendedName>
        <fullName evidence="6">HTH tetR-type domain-containing protein</fullName>
    </recommendedName>
</protein>
<keyword evidence="2 4" id="KW-0238">DNA-binding</keyword>
<dbReference type="InterPro" id="IPR050109">
    <property type="entry name" value="HTH-type_TetR-like_transc_reg"/>
</dbReference>
<accession>A0A917UJ93</accession>
<name>A0A917UJ93_9ACTN</name>
<dbReference type="GO" id="GO:0003700">
    <property type="term" value="F:DNA-binding transcription factor activity"/>
    <property type="evidence" value="ECO:0007669"/>
    <property type="project" value="TreeGrafter"/>
</dbReference>
<dbReference type="PANTHER" id="PTHR30055:SF234">
    <property type="entry name" value="HTH-TYPE TRANSCRIPTIONAL REGULATOR BETI"/>
    <property type="match status" value="1"/>
</dbReference>
<reference evidence="7" key="2">
    <citation type="submission" date="2020-09" db="EMBL/GenBank/DDBJ databases">
        <authorList>
            <person name="Sun Q."/>
            <person name="Ohkuma M."/>
        </authorList>
    </citation>
    <scope>NUCLEOTIDE SEQUENCE</scope>
    <source>
        <strain evidence="7">JCM 19831</strain>
    </source>
</reference>
<dbReference type="Pfam" id="PF00440">
    <property type="entry name" value="TetR_N"/>
    <property type="match status" value="1"/>
</dbReference>
<evidence type="ECO:0000256" key="4">
    <source>
        <dbReference type="PROSITE-ProRule" id="PRU00335"/>
    </source>
</evidence>
<dbReference type="SUPFAM" id="SSF46689">
    <property type="entry name" value="Homeodomain-like"/>
    <property type="match status" value="1"/>
</dbReference>
<keyword evidence="1" id="KW-0805">Transcription regulation</keyword>
<feature type="region of interest" description="Disordered" evidence="5">
    <location>
        <begin position="206"/>
        <end position="228"/>
    </location>
</feature>
<organism evidence="7 8">
    <name type="scientific">Dactylosporangium sucinum</name>
    <dbReference type="NCBI Taxonomy" id="1424081"/>
    <lineage>
        <taxon>Bacteria</taxon>
        <taxon>Bacillati</taxon>
        <taxon>Actinomycetota</taxon>
        <taxon>Actinomycetes</taxon>
        <taxon>Micromonosporales</taxon>
        <taxon>Micromonosporaceae</taxon>
        <taxon>Dactylosporangium</taxon>
    </lineage>
</organism>
<reference evidence="7" key="1">
    <citation type="journal article" date="2014" name="Int. J. Syst. Evol. Microbiol.">
        <title>Complete genome sequence of Corynebacterium casei LMG S-19264T (=DSM 44701T), isolated from a smear-ripened cheese.</title>
        <authorList>
            <consortium name="US DOE Joint Genome Institute (JGI-PGF)"/>
            <person name="Walter F."/>
            <person name="Albersmeier A."/>
            <person name="Kalinowski J."/>
            <person name="Ruckert C."/>
        </authorList>
    </citation>
    <scope>NUCLEOTIDE SEQUENCE</scope>
    <source>
        <strain evidence="7">JCM 19831</strain>
    </source>
</reference>
<evidence type="ECO:0000259" key="6">
    <source>
        <dbReference type="PROSITE" id="PS50977"/>
    </source>
</evidence>
<dbReference type="InterPro" id="IPR036271">
    <property type="entry name" value="Tet_transcr_reg_TetR-rel_C_sf"/>
</dbReference>
<dbReference type="InterPro" id="IPR009057">
    <property type="entry name" value="Homeodomain-like_sf"/>
</dbReference>
<evidence type="ECO:0000313" key="8">
    <source>
        <dbReference type="Proteomes" id="UP000642070"/>
    </source>
</evidence>
<evidence type="ECO:0000313" key="7">
    <source>
        <dbReference type="EMBL" id="GGM89854.1"/>
    </source>
</evidence>
<dbReference type="PROSITE" id="PS50977">
    <property type="entry name" value="HTH_TETR_2"/>
    <property type="match status" value="1"/>
</dbReference>
<dbReference type="SUPFAM" id="SSF48498">
    <property type="entry name" value="Tetracyclin repressor-like, C-terminal domain"/>
    <property type="match status" value="1"/>
</dbReference>
<feature type="domain" description="HTH tetR-type" evidence="6">
    <location>
        <begin position="18"/>
        <end position="78"/>
    </location>
</feature>
<dbReference type="PANTHER" id="PTHR30055">
    <property type="entry name" value="HTH-TYPE TRANSCRIPTIONAL REGULATOR RUTR"/>
    <property type="match status" value="1"/>
</dbReference>
<dbReference type="PRINTS" id="PR00455">
    <property type="entry name" value="HTHTETR"/>
</dbReference>
<dbReference type="AlphaFoldDB" id="A0A917UJ93"/>
<gene>
    <name evidence="7" type="ORF">GCM10007977_109890</name>
</gene>
<evidence type="ECO:0000256" key="3">
    <source>
        <dbReference type="ARBA" id="ARBA00023163"/>
    </source>
</evidence>
<evidence type="ECO:0000256" key="2">
    <source>
        <dbReference type="ARBA" id="ARBA00023125"/>
    </source>
</evidence>
<evidence type="ECO:0000256" key="5">
    <source>
        <dbReference type="SAM" id="MobiDB-lite"/>
    </source>
</evidence>
<dbReference type="EMBL" id="BMPI01000134">
    <property type="protein sequence ID" value="GGM89854.1"/>
    <property type="molecule type" value="Genomic_DNA"/>
</dbReference>
<proteinExistence type="predicted"/>
<dbReference type="Gene3D" id="1.10.357.10">
    <property type="entry name" value="Tetracycline Repressor, domain 2"/>
    <property type="match status" value="1"/>
</dbReference>
<comment type="caution">
    <text evidence="7">The sequence shown here is derived from an EMBL/GenBank/DDBJ whole genome shotgun (WGS) entry which is preliminary data.</text>
</comment>